<feature type="compositionally biased region" description="Acidic residues" evidence="6">
    <location>
        <begin position="736"/>
        <end position="751"/>
    </location>
</feature>
<reference evidence="8 9" key="1">
    <citation type="journal article" date="2010" name="Nature">
        <title>Genome sequencing and analysis of the model grass Brachypodium distachyon.</title>
        <authorList>
            <consortium name="International Brachypodium Initiative"/>
        </authorList>
    </citation>
    <scope>NUCLEOTIDE SEQUENCE [LARGE SCALE GENOMIC DNA]</scope>
    <source>
        <strain evidence="8 9">Bd21</strain>
    </source>
</reference>
<feature type="zinc finger region" description="C3H1-type" evidence="5">
    <location>
        <begin position="190"/>
        <end position="217"/>
    </location>
</feature>
<feature type="compositionally biased region" description="Basic and acidic residues" evidence="6">
    <location>
        <begin position="443"/>
        <end position="475"/>
    </location>
</feature>
<dbReference type="SMART" id="SM00356">
    <property type="entry name" value="ZnF_C3H1"/>
    <property type="match status" value="1"/>
</dbReference>
<evidence type="ECO:0000256" key="2">
    <source>
        <dbReference type="ARBA" id="ARBA00022771"/>
    </source>
</evidence>
<evidence type="ECO:0000313" key="10">
    <source>
        <dbReference type="Proteomes" id="UP000008810"/>
    </source>
</evidence>
<dbReference type="ExpressionAtlas" id="A0A2K2CJA2">
    <property type="expression patterns" value="baseline"/>
</dbReference>
<evidence type="ECO:0000256" key="5">
    <source>
        <dbReference type="PROSITE-ProRule" id="PRU00723"/>
    </source>
</evidence>
<dbReference type="Proteomes" id="UP000008810">
    <property type="component" value="Chromosome 5"/>
</dbReference>
<keyword evidence="3 5" id="KW-0862">Zinc</keyword>
<accession>A0A2K2CJA2</accession>
<evidence type="ECO:0000259" key="7">
    <source>
        <dbReference type="PROSITE" id="PS50103"/>
    </source>
</evidence>
<dbReference type="InterPro" id="IPR036855">
    <property type="entry name" value="Znf_CCCH_sf"/>
</dbReference>
<evidence type="ECO:0000256" key="1">
    <source>
        <dbReference type="ARBA" id="ARBA00022723"/>
    </source>
</evidence>
<feature type="region of interest" description="Disordered" evidence="6">
    <location>
        <begin position="644"/>
        <end position="775"/>
    </location>
</feature>
<proteinExistence type="predicted"/>
<dbReference type="OrthoDB" id="5395350at2759"/>
<keyword evidence="10" id="KW-1185">Reference proteome</keyword>
<sequence>MRDLPAFYTSLFQGGITGVKKSVQGNKQLPGKDMCSRRTWELEEEGNCRSRKTELRAALAVLPGGARRIWNVTGSHADVAAGLRRREKARSAASSCWAEKGRRRRDPAARANLATGAVIMEEDGASAAEAAVPAATKPLTPEEEALRRNTDCVYFLASPLTCKKPIDGMFGAPSPGIPAVSSHYAAYNLGKQMVPCYYFQKGNCVKGDKCPFYHGPQSTGNNPPEQVAKVSSFPLEQPQTQKNDLLGIKESARTNNLIQRGGPIIDDRSKMAVDRPTANSAKTPADAIPAKLASSALKSLPKSEKLQSSMPAAKRSFRTSSGEDHPECYHNNLIESDPVQDWNEDYRPPADDDLPQNSREADELPGESSPGFDVLVDNDGDAAAYLHDEEDFGRDMYPVEDYEYAPADFEIPPHHERELFNRMGEQGPVGQIYDGYERKRRRTSSERNMDRPSHSERRSRHRDIGHVEIDGSDLRHRLRRRKINGSSGTSPERSGEHRRRDERYRERAYDGHHTHRDRHRSPRGSTLSSRLQGRIKLPGRSPDRVVTSSEKEQDRRPLRERLSPVKHMDVQGVRHREAGQHQERTLRRSSELPSSARNADGQHLRRNVTESLNFGRKANGRVESEASLDFEGPKPLSIILQKKRQATCGNGSSAHNGKQDKSAKVSHRQPESIVETEKEGYDNIVSSEEYKSRSGDEYKEESRIPAEGHGQSSSHGDKPETEDIIEVDPVVNQEADNYEQGEGESDYDAAEGQEYKSEDENAYQNDEDEFEDDDDFARKVGVVFS</sequence>
<feature type="compositionally biased region" description="Basic and acidic residues" evidence="6">
    <location>
        <begin position="549"/>
        <end position="590"/>
    </location>
</feature>
<evidence type="ECO:0000313" key="9">
    <source>
        <dbReference type="EnsemblPlants" id="PNT62114"/>
    </source>
</evidence>
<dbReference type="STRING" id="15368.A0A2K2CJA2"/>
<organism evidence="8">
    <name type="scientific">Brachypodium distachyon</name>
    <name type="common">Purple false brome</name>
    <name type="synonym">Trachynia distachya</name>
    <dbReference type="NCBI Taxonomy" id="15368"/>
    <lineage>
        <taxon>Eukaryota</taxon>
        <taxon>Viridiplantae</taxon>
        <taxon>Streptophyta</taxon>
        <taxon>Embryophyta</taxon>
        <taxon>Tracheophyta</taxon>
        <taxon>Spermatophyta</taxon>
        <taxon>Magnoliopsida</taxon>
        <taxon>Liliopsida</taxon>
        <taxon>Poales</taxon>
        <taxon>Poaceae</taxon>
        <taxon>BOP clade</taxon>
        <taxon>Pooideae</taxon>
        <taxon>Stipodae</taxon>
        <taxon>Brachypodieae</taxon>
        <taxon>Brachypodium</taxon>
    </lineage>
</organism>
<feature type="compositionally biased region" description="Basic and acidic residues" evidence="6">
    <location>
        <begin position="493"/>
        <end position="512"/>
    </location>
</feature>
<dbReference type="Gramene" id="PNT62114">
    <property type="protein sequence ID" value="PNT62114"/>
    <property type="gene ID" value="BRADI_5g25760v3"/>
</dbReference>
<evidence type="ECO:0000256" key="4">
    <source>
        <dbReference type="ARBA" id="ARBA00023125"/>
    </source>
</evidence>
<reference evidence="9" key="3">
    <citation type="submission" date="2018-08" db="UniProtKB">
        <authorList>
            <consortium name="EnsemblPlants"/>
        </authorList>
    </citation>
    <scope>IDENTIFICATION</scope>
    <source>
        <strain evidence="9">cv. Bd21</strain>
    </source>
</reference>
<dbReference type="AlphaFoldDB" id="A0A2K2CJA2"/>
<feature type="domain" description="C3H1-type" evidence="7">
    <location>
        <begin position="190"/>
        <end position="217"/>
    </location>
</feature>
<evidence type="ECO:0000256" key="3">
    <source>
        <dbReference type="ARBA" id="ARBA00022833"/>
    </source>
</evidence>
<feature type="compositionally biased region" description="Basic residues" evidence="6">
    <location>
        <begin position="513"/>
        <end position="522"/>
    </location>
</feature>
<name>A0A2K2CJA2_BRADI</name>
<keyword evidence="2 5" id="KW-0863">Zinc-finger</keyword>
<protein>
    <recommendedName>
        <fullName evidence="7">C3H1-type domain-containing protein</fullName>
    </recommendedName>
</protein>
<gene>
    <name evidence="9" type="primary">LOC100841804</name>
    <name evidence="8" type="ORF">BRADI_5g25760v3</name>
</gene>
<evidence type="ECO:0000313" key="8">
    <source>
        <dbReference type="EMBL" id="PNT62114.1"/>
    </source>
</evidence>
<dbReference type="EMBL" id="CM000884">
    <property type="protein sequence ID" value="PNT62114.1"/>
    <property type="molecule type" value="Genomic_DNA"/>
</dbReference>
<feature type="compositionally biased region" description="Low complexity" evidence="6">
    <location>
        <begin position="287"/>
        <end position="300"/>
    </location>
</feature>
<feature type="region of interest" description="Disordered" evidence="6">
    <location>
        <begin position="422"/>
        <end position="612"/>
    </location>
</feature>
<dbReference type="GO" id="GO:0008270">
    <property type="term" value="F:zinc ion binding"/>
    <property type="evidence" value="ECO:0007669"/>
    <property type="project" value="UniProtKB-KW"/>
</dbReference>
<feature type="compositionally biased region" description="Polar residues" evidence="6">
    <location>
        <begin position="647"/>
        <end position="656"/>
    </location>
</feature>
<dbReference type="PROSITE" id="PS50103">
    <property type="entry name" value="ZF_C3H1"/>
    <property type="match status" value="1"/>
</dbReference>
<dbReference type="FunCoup" id="A0A2K2CJA2">
    <property type="interactions" value="1856"/>
</dbReference>
<evidence type="ECO:0000256" key="6">
    <source>
        <dbReference type="SAM" id="MobiDB-lite"/>
    </source>
</evidence>
<dbReference type="GO" id="GO:0003677">
    <property type="term" value="F:DNA binding"/>
    <property type="evidence" value="ECO:0007669"/>
    <property type="project" value="UniProtKB-KW"/>
</dbReference>
<dbReference type="PANTHER" id="PTHR15725">
    <property type="entry name" value="ZN-FINGER, C-X8-C-X5-C-X3-H TYPE-CONTAINING"/>
    <property type="match status" value="1"/>
</dbReference>
<dbReference type="GO" id="GO:0003729">
    <property type="term" value="F:mRNA binding"/>
    <property type="evidence" value="ECO:0000318"/>
    <property type="project" value="GO_Central"/>
</dbReference>
<dbReference type="Gene3D" id="4.10.1000.10">
    <property type="entry name" value="Zinc finger, CCCH-type"/>
    <property type="match status" value="1"/>
</dbReference>
<dbReference type="SUPFAM" id="SSF90229">
    <property type="entry name" value="CCCH zinc finger"/>
    <property type="match status" value="1"/>
</dbReference>
<dbReference type="EnsemblPlants" id="PNT62114">
    <property type="protein sequence ID" value="PNT62114"/>
    <property type="gene ID" value="BRADI_5g25760v3"/>
</dbReference>
<dbReference type="InterPro" id="IPR000571">
    <property type="entry name" value="Znf_CCCH"/>
</dbReference>
<keyword evidence="4" id="KW-0238">DNA-binding</keyword>
<keyword evidence="1 5" id="KW-0479">Metal-binding</keyword>
<feature type="compositionally biased region" description="Acidic residues" evidence="6">
    <location>
        <begin position="765"/>
        <end position="775"/>
    </location>
</feature>
<feature type="compositionally biased region" description="Basic and acidic residues" evidence="6">
    <location>
        <begin position="688"/>
        <end position="706"/>
    </location>
</feature>
<dbReference type="Pfam" id="PF00642">
    <property type="entry name" value="zf-CCCH"/>
    <property type="match status" value="1"/>
</dbReference>
<feature type="region of interest" description="Disordered" evidence="6">
    <location>
        <begin position="260"/>
        <end position="377"/>
    </location>
</feature>
<dbReference type="PANTHER" id="PTHR15725:SF14">
    <property type="entry name" value="ZINC FINGER CCCH DOMAIN-CONTAINING PROTEIN 11A"/>
    <property type="match status" value="1"/>
</dbReference>
<reference evidence="8" key="2">
    <citation type="submission" date="2017-06" db="EMBL/GenBank/DDBJ databases">
        <title>WGS assembly of Brachypodium distachyon.</title>
        <authorList>
            <consortium name="The International Brachypodium Initiative"/>
            <person name="Lucas S."/>
            <person name="Harmon-Smith M."/>
            <person name="Lail K."/>
            <person name="Tice H."/>
            <person name="Grimwood J."/>
            <person name="Bruce D."/>
            <person name="Barry K."/>
            <person name="Shu S."/>
            <person name="Lindquist E."/>
            <person name="Wang M."/>
            <person name="Pitluck S."/>
            <person name="Vogel J.P."/>
            <person name="Garvin D.F."/>
            <person name="Mockler T.C."/>
            <person name="Schmutz J."/>
            <person name="Rokhsar D."/>
            <person name="Bevan M.W."/>
        </authorList>
    </citation>
    <scope>NUCLEOTIDE SEQUENCE</scope>
    <source>
        <strain evidence="8">Bd21</strain>
    </source>
</reference>